<dbReference type="InterPro" id="IPR013805">
    <property type="entry name" value="GrpE_CC"/>
</dbReference>
<evidence type="ECO:0000256" key="3">
    <source>
        <dbReference type="ARBA" id="ARBA00011738"/>
    </source>
</evidence>
<comment type="subunit">
    <text evidence="3 10">Homodimer.</text>
</comment>
<dbReference type="SUPFAM" id="SSF51064">
    <property type="entry name" value="Head domain of nucleotide exchange factor GrpE"/>
    <property type="match status" value="1"/>
</dbReference>
<feature type="compositionally biased region" description="Polar residues" evidence="12">
    <location>
        <begin position="258"/>
        <end position="268"/>
    </location>
</feature>
<dbReference type="Gene3D" id="2.30.22.10">
    <property type="entry name" value="Head domain of nucleotide exchange factor GrpE"/>
    <property type="match status" value="1"/>
</dbReference>
<comment type="subcellular location">
    <subcellularLocation>
        <location evidence="1 10">Cytoplasm</location>
    </subcellularLocation>
</comment>
<reference evidence="13 14" key="1">
    <citation type="submission" date="2020-12" db="EMBL/GenBank/DDBJ databases">
        <title>Revised draft genomes of Rhodomicrobium vannielii ATCC 17100 and Rhodomicrobium udaipurense JA643.</title>
        <authorList>
            <person name="Conners E.M."/>
            <person name="Davenport E.J."/>
            <person name="Bose A."/>
        </authorList>
    </citation>
    <scope>NUCLEOTIDE SEQUENCE [LARGE SCALE GENOMIC DNA]</scope>
    <source>
        <strain evidence="13 14">JA643</strain>
    </source>
</reference>
<dbReference type="SUPFAM" id="SSF58014">
    <property type="entry name" value="Coiled-coil domain of nucleotide exchange factor GrpE"/>
    <property type="match status" value="1"/>
</dbReference>
<evidence type="ECO:0000256" key="1">
    <source>
        <dbReference type="ARBA" id="ARBA00004496"/>
    </source>
</evidence>
<dbReference type="EMBL" id="JAEMUK010000084">
    <property type="protein sequence ID" value="MBJ7545069.1"/>
    <property type="molecule type" value="Genomic_DNA"/>
</dbReference>
<dbReference type="Proteomes" id="UP000623250">
    <property type="component" value="Unassembled WGS sequence"/>
</dbReference>
<keyword evidence="4 10" id="KW-0963">Cytoplasm</keyword>
<dbReference type="GO" id="GO:0051082">
    <property type="term" value="F:unfolded protein binding"/>
    <property type="evidence" value="ECO:0007669"/>
    <property type="project" value="TreeGrafter"/>
</dbReference>
<dbReference type="GO" id="GO:0051087">
    <property type="term" value="F:protein-folding chaperone binding"/>
    <property type="evidence" value="ECO:0007669"/>
    <property type="project" value="InterPro"/>
</dbReference>
<dbReference type="AlphaFoldDB" id="A0A8I1GHM9"/>
<evidence type="ECO:0000256" key="12">
    <source>
        <dbReference type="SAM" id="MobiDB-lite"/>
    </source>
</evidence>
<evidence type="ECO:0000313" key="13">
    <source>
        <dbReference type="EMBL" id="MBJ7545069.1"/>
    </source>
</evidence>
<evidence type="ECO:0000256" key="4">
    <source>
        <dbReference type="ARBA" id="ARBA00022490"/>
    </source>
</evidence>
<dbReference type="Pfam" id="PF01025">
    <property type="entry name" value="GrpE"/>
    <property type="match status" value="1"/>
</dbReference>
<organism evidence="13 14">
    <name type="scientific">Rhodomicrobium udaipurense</name>
    <dbReference type="NCBI Taxonomy" id="1202716"/>
    <lineage>
        <taxon>Bacteria</taxon>
        <taxon>Pseudomonadati</taxon>
        <taxon>Pseudomonadota</taxon>
        <taxon>Alphaproteobacteria</taxon>
        <taxon>Hyphomicrobiales</taxon>
        <taxon>Hyphomicrobiaceae</taxon>
        <taxon>Rhodomicrobium</taxon>
    </lineage>
</organism>
<evidence type="ECO:0000256" key="6">
    <source>
        <dbReference type="ARBA" id="ARBA00023186"/>
    </source>
</evidence>
<gene>
    <name evidence="10 13" type="primary">grpE</name>
    <name evidence="13" type="ORF">JDN41_16060</name>
</gene>
<feature type="region of interest" description="Disordered" evidence="12">
    <location>
        <begin position="1"/>
        <end position="35"/>
    </location>
</feature>
<proteinExistence type="inferred from homology"/>
<dbReference type="InterPro" id="IPR000740">
    <property type="entry name" value="GrpE"/>
</dbReference>
<feature type="compositionally biased region" description="Basic and acidic residues" evidence="12">
    <location>
        <begin position="246"/>
        <end position="257"/>
    </location>
</feature>
<evidence type="ECO:0000256" key="5">
    <source>
        <dbReference type="ARBA" id="ARBA00023016"/>
    </source>
</evidence>
<keyword evidence="6 10" id="KW-0143">Chaperone</keyword>
<evidence type="ECO:0000256" key="11">
    <source>
        <dbReference type="RuleBase" id="RU004478"/>
    </source>
</evidence>
<dbReference type="GO" id="GO:0006457">
    <property type="term" value="P:protein folding"/>
    <property type="evidence" value="ECO:0007669"/>
    <property type="project" value="InterPro"/>
</dbReference>
<evidence type="ECO:0000256" key="9">
    <source>
        <dbReference type="ARBA" id="ARBA00076414"/>
    </source>
</evidence>
<dbReference type="Gene3D" id="3.90.20.20">
    <property type="match status" value="1"/>
</dbReference>
<feature type="compositionally biased region" description="Polar residues" evidence="12">
    <location>
        <begin position="14"/>
        <end position="30"/>
    </location>
</feature>
<name>A0A8I1GHM9_9HYPH</name>
<keyword evidence="5 10" id="KW-0346">Stress response</keyword>
<dbReference type="RefSeq" id="WP_052037333.1">
    <property type="nucleotide sequence ID" value="NZ_JAEMUK010000084.1"/>
</dbReference>
<dbReference type="PANTHER" id="PTHR21237:SF23">
    <property type="entry name" value="GRPE PROTEIN HOMOLOG, MITOCHONDRIAL"/>
    <property type="match status" value="1"/>
</dbReference>
<dbReference type="PRINTS" id="PR00773">
    <property type="entry name" value="GRPEPROTEIN"/>
</dbReference>
<evidence type="ECO:0000256" key="8">
    <source>
        <dbReference type="ARBA" id="ARBA00072274"/>
    </source>
</evidence>
<dbReference type="PANTHER" id="PTHR21237">
    <property type="entry name" value="GRPE PROTEIN"/>
    <property type="match status" value="1"/>
</dbReference>
<evidence type="ECO:0000256" key="10">
    <source>
        <dbReference type="HAMAP-Rule" id="MF_01151"/>
    </source>
</evidence>
<accession>A0A8I1GHM9</accession>
<feature type="compositionally biased region" description="Basic and acidic residues" evidence="12">
    <location>
        <begin position="218"/>
        <end position="239"/>
    </location>
</feature>
<comment type="caution">
    <text evidence="13">The sequence shown here is derived from an EMBL/GenBank/DDBJ whole genome shotgun (WGS) entry which is preliminary data.</text>
</comment>
<feature type="region of interest" description="Disordered" evidence="12">
    <location>
        <begin position="192"/>
        <end position="288"/>
    </location>
</feature>
<keyword evidence="14" id="KW-1185">Reference proteome</keyword>
<dbReference type="GO" id="GO:0005737">
    <property type="term" value="C:cytoplasm"/>
    <property type="evidence" value="ECO:0007669"/>
    <property type="project" value="UniProtKB-SubCell"/>
</dbReference>
<dbReference type="GO" id="GO:0042803">
    <property type="term" value="F:protein homodimerization activity"/>
    <property type="evidence" value="ECO:0007669"/>
    <property type="project" value="InterPro"/>
</dbReference>
<evidence type="ECO:0000313" key="14">
    <source>
        <dbReference type="Proteomes" id="UP000623250"/>
    </source>
</evidence>
<protein>
    <recommendedName>
        <fullName evidence="8 10">Protein GrpE</fullName>
    </recommendedName>
    <alternativeName>
        <fullName evidence="9 10">HSP-70 cofactor</fullName>
    </alternativeName>
</protein>
<dbReference type="InterPro" id="IPR009012">
    <property type="entry name" value="GrpE_head"/>
</dbReference>
<dbReference type="NCBIfam" id="NF010739">
    <property type="entry name" value="PRK14141.1"/>
    <property type="match status" value="1"/>
</dbReference>
<evidence type="ECO:0000256" key="2">
    <source>
        <dbReference type="ARBA" id="ARBA00009054"/>
    </source>
</evidence>
<dbReference type="FunFam" id="2.30.22.10:FF:000001">
    <property type="entry name" value="Protein GrpE"/>
    <property type="match status" value="1"/>
</dbReference>
<dbReference type="CDD" id="cd00446">
    <property type="entry name" value="GrpE"/>
    <property type="match status" value="1"/>
</dbReference>
<comment type="function">
    <text evidence="7 10">Participates actively in the response to hyperosmotic and heat shock by preventing the aggregation of stress-denatured proteins, in association with DnaK and GrpE. It is the nucleotide exchange factor for DnaK and may function as a thermosensor. Unfolded proteins bind initially to DnaJ; upon interaction with the DnaJ-bound protein, DnaK hydrolyzes its bound ATP, resulting in the formation of a stable complex. GrpE releases ADP from DnaK; ATP binding to DnaK triggers the release of the substrate protein, thus completing the reaction cycle. Several rounds of ATP-dependent interactions between DnaJ, DnaK and GrpE are required for fully efficient folding.</text>
</comment>
<dbReference type="GO" id="GO:0000774">
    <property type="term" value="F:adenyl-nucleotide exchange factor activity"/>
    <property type="evidence" value="ECO:0007669"/>
    <property type="project" value="InterPro"/>
</dbReference>
<comment type="similarity">
    <text evidence="2 10 11">Belongs to the GrpE family.</text>
</comment>
<sequence length="288" mass="31353">MNDTPDGPSDANGPENNDSLGREQNPQATEEQVKALAKMLADSRAENAELRDRHLRIAAEMENYRRRSEREKVETAKYASSEFGKDAIVIADNLRRAIEAAQKEATDQTPALNTLLQGVEVTERELLKVFERHGITRFEPLGEKFDPHTSEAMIKVDVPNVPADVVVQVLQAGYKIGERVLRPAAVIVAKGGAPVKPEPPQGEHSAKPVSDAPSAAHAEPHHDHHAVEPAHEHDPDVFRDPSGAPLRRDRPGGDKRASSVTQPVTENSGPAGVDELISSFGKRLENGN</sequence>
<dbReference type="HAMAP" id="MF_01151">
    <property type="entry name" value="GrpE"/>
    <property type="match status" value="1"/>
</dbReference>
<evidence type="ECO:0000256" key="7">
    <source>
        <dbReference type="ARBA" id="ARBA00053401"/>
    </source>
</evidence>